<dbReference type="Proteomes" id="UP000023152">
    <property type="component" value="Unassembled WGS sequence"/>
</dbReference>
<keyword evidence="5" id="KW-0677">Repeat</keyword>
<dbReference type="GO" id="GO:0005814">
    <property type="term" value="C:centriole"/>
    <property type="evidence" value="ECO:0007669"/>
    <property type="project" value="UniProtKB-SubCell"/>
</dbReference>
<evidence type="ECO:0000256" key="9">
    <source>
        <dbReference type="ARBA" id="ARBA00031694"/>
    </source>
</evidence>
<evidence type="ECO:0000313" key="14">
    <source>
        <dbReference type="Proteomes" id="UP000023152"/>
    </source>
</evidence>
<keyword evidence="8" id="KW-0131">Cell cycle</keyword>
<dbReference type="AlphaFoldDB" id="X6MML5"/>
<comment type="similarity">
    <text evidence="2">Belongs to the POC5 family.</text>
</comment>
<evidence type="ECO:0000256" key="8">
    <source>
        <dbReference type="ARBA" id="ARBA00023306"/>
    </source>
</evidence>
<keyword evidence="6 11" id="KW-0175">Coiled coil</keyword>
<keyword evidence="4" id="KW-0963">Cytoplasm</keyword>
<keyword evidence="7" id="KW-0206">Cytoskeleton</keyword>
<dbReference type="InterPro" id="IPR033351">
    <property type="entry name" value="POC5"/>
</dbReference>
<reference evidence="13 14" key="1">
    <citation type="journal article" date="2013" name="Curr. Biol.">
        <title>The Genome of the Foraminiferan Reticulomyxa filosa.</title>
        <authorList>
            <person name="Glockner G."/>
            <person name="Hulsmann N."/>
            <person name="Schleicher M."/>
            <person name="Noegel A.A."/>
            <person name="Eichinger L."/>
            <person name="Gallinger C."/>
            <person name="Pawlowski J."/>
            <person name="Sierra R."/>
            <person name="Euteneuer U."/>
            <person name="Pillet L."/>
            <person name="Moustafa A."/>
            <person name="Platzer M."/>
            <person name="Groth M."/>
            <person name="Szafranski K."/>
            <person name="Schliwa M."/>
        </authorList>
    </citation>
    <scope>NUCLEOTIDE SEQUENCE [LARGE SCALE GENOMIC DNA]</scope>
</reference>
<evidence type="ECO:0000256" key="7">
    <source>
        <dbReference type="ARBA" id="ARBA00023212"/>
    </source>
</evidence>
<feature type="coiled-coil region" evidence="11">
    <location>
        <begin position="216"/>
        <end position="243"/>
    </location>
</feature>
<evidence type="ECO:0000256" key="11">
    <source>
        <dbReference type="SAM" id="Coils"/>
    </source>
</evidence>
<accession>X6MML5</accession>
<evidence type="ECO:0000256" key="2">
    <source>
        <dbReference type="ARBA" id="ARBA00010411"/>
    </source>
</evidence>
<dbReference type="PANTHER" id="PTHR28618:SF1">
    <property type="entry name" value="CENTROSOMAL PROTEIN POC5"/>
    <property type="match status" value="1"/>
</dbReference>
<evidence type="ECO:0000256" key="1">
    <source>
        <dbReference type="ARBA" id="ARBA00004114"/>
    </source>
</evidence>
<gene>
    <name evidence="13" type="ORF">RFI_22506</name>
</gene>
<evidence type="ECO:0000256" key="5">
    <source>
        <dbReference type="ARBA" id="ARBA00022737"/>
    </source>
</evidence>
<evidence type="ECO:0000256" key="4">
    <source>
        <dbReference type="ARBA" id="ARBA00022490"/>
    </source>
</evidence>
<evidence type="ECO:0000256" key="12">
    <source>
        <dbReference type="SAM" id="MobiDB-lite"/>
    </source>
</evidence>
<dbReference type="PANTHER" id="PTHR28618">
    <property type="entry name" value="CENTROSOMAL PROTEIN POC5"/>
    <property type="match status" value="1"/>
</dbReference>
<sequence>MCDTQQNDMNCNNEKKHPIQQEENRKISCEFPVTNHFVKISDVDMELLNTTLQSFTKSIKDHFMSSRERLLHETDNAIHTQAQQFQQTLEHNNYTICLLATKRNKELAIHEKENAEKNVVFNELTIKYHKVTTNYVQSNAKLKSVKCLTRSFMLWKINSQKKNFMKKVRYVIVPNQQKNKLHRLFFHWKKVYFQRYKAHNDQLWNQRLETLSSKIIGEYENCLKQMREELRCAQHKVYQMETQQKLVEENMKKAFMRGVSALNLEAMALSSRHIFFPQNEIKKQTSNINEPNYPIQTHPNTT</sequence>
<protein>
    <recommendedName>
        <fullName evidence="3">Centrosomal protein POC5</fullName>
    </recommendedName>
    <alternativeName>
        <fullName evidence="9">Protein of centriole 5</fullName>
    </alternativeName>
</protein>
<comment type="caution">
    <text evidence="13">The sequence shown here is derived from an EMBL/GenBank/DDBJ whole genome shotgun (WGS) entry which is preliminary data.</text>
</comment>
<name>X6MML5_RETFI</name>
<dbReference type="EMBL" id="ASPP01019696">
    <property type="protein sequence ID" value="ETO14861.1"/>
    <property type="molecule type" value="Genomic_DNA"/>
</dbReference>
<comment type="function">
    <text evidence="10">Essential for the assembly of the distal half of centrioles, required for centriole elongation. Acts as a negative regulator of centriole elongation.</text>
</comment>
<evidence type="ECO:0000313" key="13">
    <source>
        <dbReference type="EMBL" id="ETO14861.1"/>
    </source>
</evidence>
<keyword evidence="14" id="KW-1185">Reference proteome</keyword>
<comment type="subcellular location">
    <subcellularLocation>
        <location evidence="1">Cytoplasm</location>
        <location evidence="1">Cytoskeleton</location>
        <location evidence="1">Microtubule organizing center</location>
        <location evidence="1">Centrosome</location>
        <location evidence="1">Centriole</location>
    </subcellularLocation>
</comment>
<dbReference type="OrthoDB" id="10064898at2759"/>
<organism evidence="13 14">
    <name type="scientific">Reticulomyxa filosa</name>
    <dbReference type="NCBI Taxonomy" id="46433"/>
    <lineage>
        <taxon>Eukaryota</taxon>
        <taxon>Sar</taxon>
        <taxon>Rhizaria</taxon>
        <taxon>Retaria</taxon>
        <taxon>Foraminifera</taxon>
        <taxon>Monothalamids</taxon>
        <taxon>Reticulomyxidae</taxon>
        <taxon>Reticulomyxa</taxon>
    </lineage>
</organism>
<feature type="compositionally biased region" description="Polar residues" evidence="12">
    <location>
        <begin position="1"/>
        <end position="12"/>
    </location>
</feature>
<evidence type="ECO:0000256" key="6">
    <source>
        <dbReference type="ARBA" id="ARBA00023054"/>
    </source>
</evidence>
<evidence type="ECO:0000256" key="3">
    <source>
        <dbReference type="ARBA" id="ARBA00014910"/>
    </source>
</evidence>
<evidence type="ECO:0000256" key="10">
    <source>
        <dbReference type="ARBA" id="ARBA00049959"/>
    </source>
</evidence>
<proteinExistence type="inferred from homology"/>
<feature type="region of interest" description="Disordered" evidence="12">
    <location>
        <begin position="1"/>
        <end position="21"/>
    </location>
</feature>